<dbReference type="Proteomes" id="UP001589646">
    <property type="component" value="Unassembled WGS sequence"/>
</dbReference>
<evidence type="ECO:0000313" key="3">
    <source>
        <dbReference type="Proteomes" id="UP001589646"/>
    </source>
</evidence>
<evidence type="ECO:0000259" key="1">
    <source>
        <dbReference type="Pfam" id="PF13700"/>
    </source>
</evidence>
<evidence type="ECO:0000313" key="2">
    <source>
        <dbReference type="EMBL" id="MFB9528787.1"/>
    </source>
</evidence>
<accession>A0ABV5Q020</accession>
<comment type="caution">
    <text evidence="2">The sequence shown here is derived from an EMBL/GenBank/DDBJ whole genome shotgun (WGS) entry which is preliminary data.</text>
</comment>
<feature type="domain" description="DUF4158" evidence="1">
    <location>
        <begin position="1"/>
        <end position="66"/>
    </location>
</feature>
<reference evidence="2 3" key="1">
    <citation type="submission" date="2024-09" db="EMBL/GenBank/DDBJ databases">
        <authorList>
            <person name="Sun Q."/>
            <person name="Mori K."/>
        </authorList>
    </citation>
    <scope>NUCLEOTIDE SEQUENCE [LARGE SCALE GENOMIC DNA]</scope>
    <source>
        <strain evidence="2 3">JCM 3323</strain>
    </source>
</reference>
<dbReference type="RefSeq" id="WP_346130242.1">
    <property type="nucleotide sequence ID" value="NZ_BAAAXC010000015.1"/>
</dbReference>
<gene>
    <name evidence="2" type="ORF">ACFFRN_19400</name>
</gene>
<dbReference type="Pfam" id="PF13700">
    <property type="entry name" value="DUF4158"/>
    <property type="match status" value="1"/>
</dbReference>
<keyword evidence="3" id="KW-1185">Reference proteome</keyword>
<organism evidence="2 3">
    <name type="scientific">Nonomuraea roseola</name>
    <dbReference type="NCBI Taxonomy" id="46179"/>
    <lineage>
        <taxon>Bacteria</taxon>
        <taxon>Bacillati</taxon>
        <taxon>Actinomycetota</taxon>
        <taxon>Actinomycetes</taxon>
        <taxon>Streptosporangiales</taxon>
        <taxon>Streptosporangiaceae</taxon>
        <taxon>Nonomuraea</taxon>
    </lineage>
</organism>
<dbReference type="EMBL" id="JBHMCE010000005">
    <property type="protein sequence ID" value="MFB9528787.1"/>
    <property type="molecule type" value="Genomic_DNA"/>
</dbReference>
<protein>
    <submittedName>
        <fullName evidence="2">DUF4158 domain-containing protein</fullName>
    </submittedName>
</protein>
<dbReference type="InterPro" id="IPR025296">
    <property type="entry name" value="DUF4158"/>
</dbReference>
<proteinExistence type="predicted"/>
<name>A0ABV5Q020_9ACTN</name>
<sequence length="71" mass="7665">MARFFTLTRKDLGFIDNLGRGGGRGPAARLGLAVQLCTLPWLGFIPDDLWSVPQAAVLRLANQLAVFPRGA</sequence>